<evidence type="ECO:0000313" key="2">
    <source>
        <dbReference type="EMBL" id="KRH62444.1"/>
    </source>
</evidence>
<dbReference type="STRING" id="3847.K7KDL4"/>
<dbReference type="Gene3D" id="3.30.70.1620">
    <property type="match status" value="1"/>
</dbReference>
<evidence type="ECO:0000313" key="3">
    <source>
        <dbReference type="EnsemblPlants" id="KRH62444"/>
    </source>
</evidence>
<dbReference type="GO" id="GO:0051276">
    <property type="term" value="P:chromosome organization"/>
    <property type="evidence" value="ECO:0007669"/>
    <property type="project" value="InterPro"/>
</dbReference>
<sequence>MELESLSYKEGEMEDLQKERMAEMDCMQKLKDGIRNLSANLANVEFTYHDPFKNFDRSKVKGVVAKLIKVNDRSSMTALEVTAAGKLYNVVDTENTGKQLLQNGNLRRRVTIIPLNKIQSYNVSSRVQQAVVRLVGKGNAEIALSLVGYEEELQSAMEYVFGSTFVCKTVDAAKEVAFNREIHTTSVTLEGDIFQPSGLLTGGSRKYGALSTIFL</sequence>
<dbReference type="GO" id="GO:0005694">
    <property type="term" value="C:chromosome"/>
    <property type="evidence" value="ECO:0007669"/>
    <property type="project" value="InterPro"/>
</dbReference>
<dbReference type="Proteomes" id="UP000008827">
    <property type="component" value="Chromosome 4"/>
</dbReference>
<dbReference type="Gene3D" id="1.20.1060.20">
    <property type="match status" value="1"/>
</dbReference>
<dbReference type="HOGENOM" id="CLU_1285277_0_0_1"/>
<feature type="domain" description="SMC hinge" evidence="1">
    <location>
        <begin position="58"/>
        <end position="177"/>
    </location>
</feature>
<dbReference type="AlphaFoldDB" id="K7KDL4"/>
<organism evidence="3">
    <name type="scientific">Glycine max</name>
    <name type="common">Soybean</name>
    <name type="synonym">Glycine hispida</name>
    <dbReference type="NCBI Taxonomy" id="3847"/>
    <lineage>
        <taxon>Eukaryota</taxon>
        <taxon>Viridiplantae</taxon>
        <taxon>Streptophyta</taxon>
        <taxon>Embryophyta</taxon>
        <taxon>Tracheophyta</taxon>
        <taxon>Spermatophyta</taxon>
        <taxon>Magnoliopsida</taxon>
        <taxon>eudicotyledons</taxon>
        <taxon>Gunneridae</taxon>
        <taxon>Pentapetalae</taxon>
        <taxon>rosids</taxon>
        <taxon>fabids</taxon>
        <taxon>Fabales</taxon>
        <taxon>Fabaceae</taxon>
        <taxon>Papilionoideae</taxon>
        <taxon>50 kb inversion clade</taxon>
        <taxon>NPAAA clade</taxon>
        <taxon>indigoferoid/millettioid clade</taxon>
        <taxon>Phaseoleae</taxon>
        <taxon>Glycine</taxon>
        <taxon>Glycine subgen. Soja</taxon>
    </lineage>
</organism>
<keyword evidence="4" id="KW-1185">Reference proteome</keyword>
<dbReference type="FunFam" id="1.20.1060.20:FF:000005">
    <property type="entry name" value="Structural maintenance of chromosomes 2"/>
    <property type="match status" value="1"/>
</dbReference>
<evidence type="ECO:0000313" key="4">
    <source>
        <dbReference type="Proteomes" id="UP000008827"/>
    </source>
</evidence>
<dbReference type="SMR" id="K7KDL4"/>
<reference evidence="3" key="2">
    <citation type="submission" date="2018-02" db="UniProtKB">
        <authorList>
            <consortium name="EnsemblPlants"/>
        </authorList>
    </citation>
    <scope>IDENTIFICATION</scope>
    <source>
        <strain evidence="3">Williams 82</strain>
    </source>
</reference>
<protein>
    <recommendedName>
        <fullName evidence="1">SMC hinge domain-containing protein</fullName>
    </recommendedName>
</protein>
<reference evidence="2" key="3">
    <citation type="submission" date="2018-07" db="EMBL/GenBank/DDBJ databases">
        <title>WGS assembly of Glycine max.</title>
        <authorList>
            <person name="Schmutz J."/>
            <person name="Cannon S."/>
            <person name="Schlueter J."/>
            <person name="Ma J."/>
            <person name="Mitros T."/>
            <person name="Nelson W."/>
            <person name="Hyten D."/>
            <person name="Song Q."/>
            <person name="Thelen J."/>
            <person name="Cheng J."/>
            <person name="Xu D."/>
            <person name="Hellsten U."/>
            <person name="May G."/>
            <person name="Yu Y."/>
            <person name="Sakurai T."/>
            <person name="Umezawa T."/>
            <person name="Bhattacharyya M."/>
            <person name="Sandhu D."/>
            <person name="Valliyodan B."/>
            <person name="Lindquist E."/>
            <person name="Peto M."/>
            <person name="Grant D."/>
            <person name="Shu S."/>
            <person name="Goodstein D."/>
            <person name="Barry K."/>
            <person name="Futrell-Griggs M."/>
            <person name="Abernathy B."/>
            <person name="Du J."/>
            <person name="Tian Z."/>
            <person name="Zhu L."/>
            <person name="Gill N."/>
            <person name="Joshi T."/>
            <person name="Libault M."/>
            <person name="Sethuraman A."/>
            <person name="Zhang X."/>
            <person name="Shinozaki K."/>
            <person name="Nguyen H."/>
            <person name="Wing R."/>
            <person name="Cregan P."/>
            <person name="Specht J."/>
            <person name="Grimwood J."/>
            <person name="Rokhsar D."/>
            <person name="Stacey G."/>
            <person name="Shoemaker R."/>
            <person name="Jackson S."/>
        </authorList>
    </citation>
    <scope>NUCLEOTIDE SEQUENCE</scope>
    <source>
        <tissue evidence="2">Callus</tissue>
    </source>
</reference>
<dbReference type="EMBL" id="CM000837">
    <property type="protein sequence ID" value="KRH62444.1"/>
    <property type="molecule type" value="Genomic_DNA"/>
</dbReference>
<dbReference type="Pfam" id="PF06470">
    <property type="entry name" value="SMC_hinge"/>
    <property type="match status" value="1"/>
</dbReference>
<dbReference type="eggNOG" id="KOG0933">
    <property type="taxonomic scope" value="Eukaryota"/>
</dbReference>
<dbReference type="GO" id="GO:0005524">
    <property type="term" value="F:ATP binding"/>
    <property type="evidence" value="ECO:0007669"/>
    <property type="project" value="InterPro"/>
</dbReference>
<dbReference type="SUPFAM" id="SSF75553">
    <property type="entry name" value="Smc hinge domain"/>
    <property type="match status" value="1"/>
</dbReference>
<reference evidence="2 3" key="1">
    <citation type="journal article" date="2010" name="Nature">
        <title>Genome sequence of the palaeopolyploid soybean.</title>
        <authorList>
            <person name="Schmutz J."/>
            <person name="Cannon S.B."/>
            <person name="Schlueter J."/>
            <person name="Ma J."/>
            <person name="Mitros T."/>
            <person name="Nelson W."/>
            <person name="Hyten D.L."/>
            <person name="Song Q."/>
            <person name="Thelen J.J."/>
            <person name="Cheng J."/>
            <person name="Xu D."/>
            <person name="Hellsten U."/>
            <person name="May G.D."/>
            <person name="Yu Y."/>
            <person name="Sakurai T."/>
            <person name="Umezawa T."/>
            <person name="Bhattacharyya M.K."/>
            <person name="Sandhu D."/>
            <person name="Valliyodan B."/>
            <person name="Lindquist E."/>
            <person name="Peto M."/>
            <person name="Grant D."/>
            <person name="Shu S."/>
            <person name="Goodstein D."/>
            <person name="Barry K."/>
            <person name="Futrell-Griggs M."/>
            <person name="Abernathy B."/>
            <person name="Du J."/>
            <person name="Tian Z."/>
            <person name="Zhu L."/>
            <person name="Gill N."/>
            <person name="Joshi T."/>
            <person name="Libault M."/>
            <person name="Sethuraman A."/>
            <person name="Zhang X.-C."/>
            <person name="Shinozaki K."/>
            <person name="Nguyen H.T."/>
            <person name="Wing R.A."/>
            <person name="Cregan P."/>
            <person name="Specht J."/>
            <person name="Grimwood J."/>
            <person name="Rokhsar D."/>
            <person name="Stacey G."/>
            <person name="Shoemaker R.C."/>
            <person name="Jackson S.A."/>
        </authorList>
    </citation>
    <scope>NUCLEOTIDE SEQUENCE [LARGE SCALE GENOMIC DNA]</scope>
    <source>
        <strain evidence="3">cv. Williams 82</strain>
        <tissue evidence="2">Callus</tissue>
    </source>
</reference>
<evidence type="ECO:0000259" key="1">
    <source>
        <dbReference type="SMART" id="SM00968"/>
    </source>
</evidence>
<accession>K7KDL4</accession>
<dbReference type="InterPro" id="IPR010935">
    <property type="entry name" value="SMC_hinge"/>
</dbReference>
<name>K7KDL4_SOYBN</name>
<dbReference type="InterPro" id="IPR036277">
    <property type="entry name" value="SMC_hinge_sf"/>
</dbReference>
<dbReference type="EnsemblPlants" id="KRH62444">
    <property type="protein sequence ID" value="KRH62444"/>
    <property type="gene ID" value="GLYMA_04G109300"/>
</dbReference>
<proteinExistence type="predicted"/>
<dbReference type="SMART" id="SM00968">
    <property type="entry name" value="SMC_hinge"/>
    <property type="match status" value="1"/>
</dbReference>
<gene>
    <name evidence="2" type="ORF">GLYMA_04G109300</name>
</gene>
<dbReference type="Gramene" id="KRH62444">
    <property type="protein sequence ID" value="KRH62444"/>
    <property type="gene ID" value="GLYMA_04G109300"/>
</dbReference>
<dbReference type="PaxDb" id="3847-GLYMA03G16261.1"/>
<dbReference type="InParanoid" id="K7KDL4"/>
<dbReference type="OrthoDB" id="10255539at2759"/>
<dbReference type="PANTHER" id="PTHR43977">
    <property type="entry name" value="STRUCTURAL MAINTENANCE OF CHROMOSOMES PROTEIN 3"/>
    <property type="match status" value="1"/>
</dbReference>